<dbReference type="Proteomes" id="UP000275069">
    <property type="component" value="Chromosome"/>
</dbReference>
<sequence>MCRELLAGRCSERELSSWAHSRFHHESDSEPLNRLAELDDEYDELESMGEDTTGIEQGIRDVAASIVR</sequence>
<evidence type="ECO:0008006" key="3">
    <source>
        <dbReference type="Google" id="ProtNLM"/>
    </source>
</evidence>
<dbReference type="KEGG" id="gry:D7I44_00730"/>
<reference evidence="1 2" key="1">
    <citation type="submission" date="2018-09" db="EMBL/GenBank/DDBJ databases">
        <title>Genome sequencing of strain 2DFW10M-5.</title>
        <authorList>
            <person name="Heo J."/>
            <person name="Kim S.-J."/>
            <person name="Kwon S.-W."/>
        </authorList>
    </citation>
    <scope>NUCLEOTIDE SEQUENCE [LARGE SCALE GENOMIC DNA]</scope>
    <source>
        <strain evidence="1 2">2DFW10M-5</strain>
    </source>
</reference>
<proteinExistence type="predicted"/>
<evidence type="ECO:0000313" key="2">
    <source>
        <dbReference type="Proteomes" id="UP000275069"/>
    </source>
</evidence>
<accession>A0A387BLX0</accession>
<gene>
    <name evidence="1" type="ORF">D7I44_00730</name>
</gene>
<dbReference type="AlphaFoldDB" id="A0A387BLX0"/>
<dbReference type="EMBL" id="CP032624">
    <property type="protein sequence ID" value="AYG02199.1"/>
    <property type="molecule type" value="Genomic_DNA"/>
</dbReference>
<evidence type="ECO:0000313" key="1">
    <source>
        <dbReference type="EMBL" id="AYG02199.1"/>
    </source>
</evidence>
<organism evidence="1 2">
    <name type="scientific">Gryllotalpicola protaetiae</name>
    <dbReference type="NCBI Taxonomy" id="2419771"/>
    <lineage>
        <taxon>Bacteria</taxon>
        <taxon>Bacillati</taxon>
        <taxon>Actinomycetota</taxon>
        <taxon>Actinomycetes</taxon>
        <taxon>Micrococcales</taxon>
        <taxon>Microbacteriaceae</taxon>
        <taxon>Gryllotalpicola</taxon>
    </lineage>
</organism>
<protein>
    <recommendedName>
        <fullName evidence="3">DUF4375 domain-containing protein</fullName>
    </recommendedName>
</protein>
<dbReference type="OrthoDB" id="5125080at2"/>
<name>A0A387BLX0_9MICO</name>
<keyword evidence="2" id="KW-1185">Reference proteome</keyword>